<feature type="transmembrane region" description="Helical" evidence="1">
    <location>
        <begin position="64"/>
        <end position="84"/>
    </location>
</feature>
<sequence>MKKNSDKKDRLERFVRDNRDGFDSFLPQDNLWDLIESKIPGQPQSIAPPQSGKISRLWSGMNAFNWRVAAGILLALGIGLTVYLNRQYGVTRDPAVALKVPAYAKEFNAYTVAIEEKRNEIVKLTRDNPELYKDFSADFKSLEKSYGNLRANLSDAPNQEALLKAMVQNLQWQVDLLNQQIEILERINQVKDGYDKENNNAPLI</sequence>
<dbReference type="RefSeq" id="WP_115832711.1">
    <property type="nucleotide sequence ID" value="NZ_QNUL01000019.1"/>
</dbReference>
<evidence type="ECO:0000313" key="2">
    <source>
        <dbReference type="EMBL" id="REA58653.1"/>
    </source>
</evidence>
<accession>A0A3D8Y6T5</accession>
<comment type="caution">
    <text evidence="2">The sequence shown here is derived from an EMBL/GenBank/DDBJ whole genome shotgun (WGS) entry which is preliminary data.</text>
</comment>
<dbReference type="AlphaFoldDB" id="A0A3D8Y6T5"/>
<keyword evidence="1" id="KW-1133">Transmembrane helix</keyword>
<keyword evidence="1" id="KW-0812">Transmembrane</keyword>
<keyword evidence="1" id="KW-0472">Membrane</keyword>
<evidence type="ECO:0000313" key="3">
    <source>
        <dbReference type="Proteomes" id="UP000256373"/>
    </source>
</evidence>
<name>A0A3D8Y6T5_9BACT</name>
<protein>
    <recommendedName>
        <fullName evidence="4">Anti-sigma factor</fullName>
    </recommendedName>
</protein>
<evidence type="ECO:0008006" key="4">
    <source>
        <dbReference type="Google" id="ProtNLM"/>
    </source>
</evidence>
<evidence type="ECO:0000256" key="1">
    <source>
        <dbReference type="SAM" id="Phobius"/>
    </source>
</evidence>
<reference evidence="2 3" key="1">
    <citation type="submission" date="2018-07" db="EMBL/GenBank/DDBJ databases">
        <title>Dyadobacter roseus sp. nov., isolated from rose rhizosphere soil.</title>
        <authorList>
            <person name="Chen L."/>
        </authorList>
    </citation>
    <scope>NUCLEOTIDE SEQUENCE [LARGE SCALE GENOMIC DNA]</scope>
    <source>
        <strain evidence="2 3">RS19</strain>
    </source>
</reference>
<dbReference type="OrthoDB" id="1120747at2"/>
<organism evidence="2 3">
    <name type="scientific">Dyadobacter luteus</name>
    <dbReference type="NCBI Taxonomy" id="2259619"/>
    <lineage>
        <taxon>Bacteria</taxon>
        <taxon>Pseudomonadati</taxon>
        <taxon>Bacteroidota</taxon>
        <taxon>Cytophagia</taxon>
        <taxon>Cytophagales</taxon>
        <taxon>Spirosomataceae</taxon>
        <taxon>Dyadobacter</taxon>
    </lineage>
</organism>
<gene>
    <name evidence="2" type="ORF">DSL64_20010</name>
</gene>
<proteinExistence type="predicted"/>
<keyword evidence="3" id="KW-1185">Reference proteome</keyword>
<dbReference type="EMBL" id="QNUL01000019">
    <property type="protein sequence ID" value="REA58653.1"/>
    <property type="molecule type" value="Genomic_DNA"/>
</dbReference>
<dbReference type="Proteomes" id="UP000256373">
    <property type="component" value="Unassembled WGS sequence"/>
</dbReference>